<feature type="chain" id="PRO_5002889069" evidence="5">
    <location>
        <begin position="27"/>
        <end position="394"/>
    </location>
</feature>
<dbReference type="GO" id="GO:0020037">
    <property type="term" value="F:heme binding"/>
    <property type="evidence" value="ECO:0007669"/>
    <property type="project" value="InterPro"/>
</dbReference>
<dbReference type="InterPro" id="IPR036909">
    <property type="entry name" value="Cyt_c-like_dom_sf"/>
</dbReference>
<evidence type="ECO:0000313" key="8">
    <source>
        <dbReference type="EMBL" id="ACM22121.1"/>
    </source>
</evidence>
<reference evidence="8 9" key="1">
    <citation type="submission" date="2009-01" db="EMBL/GenBank/DDBJ databases">
        <title>Complete sequence of Geobacter sp. FRC-32.</title>
        <authorList>
            <consortium name="US DOE Joint Genome Institute"/>
            <person name="Lucas S."/>
            <person name="Copeland A."/>
            <person name="Lapidus A."/>
            <person name="Glavina del Rio T."/>
            <person name="Dalin E."/>
            <person name="Tice H."/>
            <person name="Bruce D."/>
            <person name="Goodwin L."/>
            <person name="Pitluck S."/>
            <person name="Saunders E."/>
            <person name="Brettin T."/>
            <person name="Detter J.C."/>
            <person name="Han C."/>
            <person name="Larimer F."/>
            <person name="Land M."/>
            <person name="Hauser L."/>
            <person name="Kyrpides N."/>
            <person name="Ovchinnikova G."/>
            <person name="Kostka J."/>
            <person name="Richardson P."/>
        </authorList>
    </citation>
    <scope>NUCLEOTIDE SEQUENCE [LARGE SCALE GENOMIC DNA]</scope>
    <source>
        <strain evidence="9">DSM 22248 / JCM 15807 / FRC-32</strain>
    </source>
</reference>
<name>B9M7L5_GEODF</name>
<keyword evidence="2" id="KW-0479">Metal-binding</keyword>
<dbReference type="SUPFAM" id="SSF46626">
    <property type="entry name" value="Cytochrome c"/>
    <property type="match status" value="1"/>
</dbReference>
<feature type="signal peptide" evidence="5">
    <location>
        <begin position="1"/>
        <end position="26"/>
    </location>
</feature>
<feature type="compositionally biased region" description="Low complexity" evidence="4">
    <location>
        <begin position="78"/>
        <end position="100"/>
    </location>
</feature>
<dbReference type="Pfam" id="PF00139">
    <property type="entry name" value="Lectin_legB"/>
    <property type="match status" value="1"/>
</dbReference>
<dbReference type="InterPro" id="IPR013320">
    <property type="entry name" value="ConA-like_dom_sf"/>
</dbReference>
<protein>
    <submittedName>
        <fullName evidence="8">Cytochrome c, 1 heme-binding site, L-type lectin domain-containing</fullName>
    </submittedName>
</protein>
<dbReference type="GO" id="GO:0009055">
    <property type="term" value="F:electron transfer activity"/>
    <property type="evidence" value="ECO:0007669"/>
    <property type="project" value="InterPro"/>
</dbReference>
<evidence type="ECO:0000256" key="4">
    <source>
        <dbReference type="SAM" id="MobiDB-lite"/>
    </source>
</evidence>
<dbReference type="eggNOG" id="COG2931">
    <property type="taxonomic scope" value="Bacteria"/>
</dbReference>
<dbReference type="eggNOG" id="COG2010">
    <property type="taxonomic scope" value="Bacteria"/>
</dbReference>
<dbReference type="STRING" id="316067.Geob_3783"/>
<organism evidence="8 9">
    <name type="scientific">Geotalea daltonii (strain DSM 22248 / JCM 15807 / FRC-32)</name>
    <name type="common">Geobacter daltonii</name>
    <dbReference type="NCBI Taxonomy" id="316067"/>
    <lineage>
        <taxon>Bacteria</taxon>
        <taxon>Pseudomonadati</taxon>
        <taxon>Thermodesulfobacteriota</taxon>
        <taxon>Desulfuromonadia</taxon>
        <taxon>Geobacterales</taxon>
        <taxon>Geobacteraceae</taxon>
        <taxon>Geotalea</taxon>
    </lineage>
</organism>
<keyword evidence="1" id="KW-0349">Heme</keyword>
<gene>
    <name evidence="8" type="ordered locus">Geob_3783</name>
</gene>
<evidence type="ECO:0000256" key="1">
    <source>
        <dbReference type="ARBA" id="ARBA00022617"/>
    </source>
</evidence>
<dbReference type="RefSeq" id="WP_012648847.1">
    <property type="nucleotide sequence ID" value="NC_011979.1"/>
</dbReference>
<keyword evidence="5" id="KW-0732">Signal</keyword>
<dbReference type="InterPro" id="IPR009056">
    <property type="entry name" value="Cyt_c-like_dom"/>
</dbReference>
<dbReference type="PANTHER" id="PTHR32401">
    <property type="entry name" value="CONCANAVALIN A-LIKE LECTIN FAMILY PROTEIN"/>
    <property type="match status" value="1"/>
</dbReference>
<feature type="compositionally biased region" description="Low complexity" evidence="4">
    <location>
        <begin position="53"/>
        <end position="65"/>
    </location>
</feature>
<feature type="region of interest" description="Disordered" evidence="4">
    <location>
        <begin position="39"/>
        <end position="100"/>
    </location>
</feature>
<feature type="compositionally biased region" description="Gly residues" evidence="4">
    <location>
        <begin position="66"/>
        <end position="77"/>
    </location>
</feature>
<dbReference type="OrthoDB" id="5419691at2"/>
<dbReference type="InterPro" id="IPR001220">
    <property type="entry name" value="Legume_lectin_dom"/>
</dbReference>
<dbReference type="GO" id="GO:0046872">
    <property type="term" value="F:metal ion binding"/>
    <property type="evidence" value="ECO:0007669"/>
    <property type="project" value="UniProtKB-KW"/>
</dbReference>
<evidence type="ECO:0000259" key="6">
    <source>
        <dbReference type="Pfam" id="PF00139"/>
    </source>
</evidence>
<sequence>MSSINGCGFRRSAGSFLLFMALCLLAGCGGGGGGTTGTANNGSTATPSNESVGTPGNGSTETTSNGGTGTTSSGGAGATNTGSPTSNGGTGTTGNDSTNVSVQASGSTLYQANCQGCHQPLASSTKLNKTAAEIQAAITANTGGMGSLATLSAGEIQSIADALKTTEAIPSFNNTNSDVFQLNGSAVLSNNNIRLTPNEQYTAGSAFLANPFTLGSNFVFNAYFNFTLGAGGRSNRHADGFVFALQTVSSKAGATGGNLGFGGINPSFGVEFDTFKNDTNNDPDNNHVAIVTNGSVQHAAFAPVTPSVIMSDGGTYHVWIDYDGATVEVHMNTTNDRSTSNLLLAQTIDLKGIFSTQYVYFGFTGATGIDSQTQDVGAFYLTSNYQTGGFSPAP</sequence>
<evidence type="ECO:0000259" key="7">
    <source>
        <dbReference type="Pfam" id="PF13442"/>
    </source>
</evidence>
<dbReference type="InterPro" id="IPR056573">
    <property type="entry name" value="Lectin_L-type_dom"/>
</dbReference>
<feature type="domain" description="Cytochrome c" evidence="7">
    <location>
        <begin position="104"/>
        <end position="160"/>
    </location>
</feature>
<dbReference type="SUPFAM" id="SSF49899">
    <property type="entry name" value="Concanavalin A-like lectins/glucanases"/>
    <property type="match status" value="1"/>
</dbReference>
<evidence type="ECO:0000256" key="2">
    <source>
        <dbReference type="ARBA" id="ARBA00022723"/>
    </source>
</evidence>
<dbReference type="KEGG" id="geo:Geob_3783"/>
<evidence type="ECO:0000256" key="3">
    <source>
        <dbReference type="ARBA" id="ARBA00023004"/>
    </source>
</evidence>
<dbReference type="InterPro" id="IPR050258">
    <property type="entry name" value="Leguminous_Lectin"/>
</dbReference>
<dbReference type="EMBL" id="CP001390">
    <property type="protein sequence ID" value="ACM22121.1"/>
    <property type="molecule type" value="Genomic_DNA"/>
</dbReference>
<keyword evidence="8" id="KW-0430">Lectin</keyword>
<dbReference type="CDD" id="cd01951">
    <property type="entry name" value="lectin_L-type"/>
    <property type="match status" value="1"/>
</dbReference>
<dbReference type="PANTHER" id="PTHR32401:SF48">
    <property type="entry name" value="LEGUME LECTIN DOMAIN-CONTAINING PROTEIN"/>
    <property type="match status" value="1"/>
</dbReference>
<feature type="domain" description="Legume lectin" evidence="6">
    <location>
        <begin position="170"/>
        <end position="384"/>
    </location>
</feature>
<dbReference type="AlphaFoldDB" id="B9M7L5"/>
<accession>B9M7L5</accession>
<dbReference type="HOGENOM" id="CLU_699721_0_0_7"/>
<evidence type="ECO:0000313" key="9">
    <source>
        <dbReference type="Proteomes" id="UP000007721"/>
    </source>
</evidence>
<keyword evidence="9" id="KW-1185">Reference proteome</keyword>
<dbReference type="Gene3D" id="2.60.120.200">
    <property type="match status" value="1"/>
</dbReference>
<evidence type="ECO:0000256" key="5">
    <source>
        <dbReference type="SAM" id="SignalP"/>
    </source>
</evidence>
<dbReference type="Proteomes" id="UP000007721">
    <property type="component" value="Chromosome"/>
</dbReference>
<dbReference type="Pfam" id="PF13442">
    <property type="entry name" value="Cytochrome_CBB3"/>
    <property type="match status" value="1"/>
</dbReference>
<dbReference type="GO" id="GO:0030246">
    <property type="term" value="F:carbohydrate binding"/>
    <property type="evidence" value="ECO:0007669"/>
    <property type="project" value="UniProtKB-KW"/>
</dbReference>
<keyword evidence="3" id="KW-0408">Iron</keyword>
<proteinExistence type="predicted"/>